<protein>
    <recommendedName>
        <fullName evidence="1">Ig-like domain-containing protein</fullName>
    </recommendedName>
</protein>
<dbReference type="OrthoDB" id="10028801at2759"/>
<reference evidence="2" key="1">
    <citation type="submission" date="2021-02" db="EMBL/GenBank/DDBJ databases">
        <authorList>
            <person name="Nowell W R."/>
        </authorList>
    </citation>
    <scope>NUCLEOTIDE SEQUENCE</scope>
</reference>
<comment type="caution">
    <text evidence="2">The sequence shown here is derived from an EMBL/GenBank/DDBJ whole genome shotgun (WGS) entry which is preliminary data.</text>
</comment>
<feature type="domain" description="Ig-like" evidence="1">
    <location>
        <begin position="1"/>
        <end position="70"/>
    </location>
</feature>
<feature type="non-terminal residue" evidence="2">
    <location>
        <position position="1"/>
    </location>
</feature>
<gene>
    <name evidence="2" type="ORF">VCS650_LOCUS44120</name>
</gene>
<dbReference type="PROSITE" id="PS50835">
    <property type="entry name" value="IG_LIKE"/>
    <property type="match status" value="1"/>
</dbReference>
<dbReference type="Proteomes" id="UP000663891">
    <property type="component" value="Unassembled WGS sequence"/>
</dbReference>
<dbReference type="EMBL" id="CAJNON010008806">
    <property type="protein sequence ID" value="CAF1545429.1"/>
    <property type="molecule type" value="Genomic_DNA"/>
</dbReference>
<dbReference type="CDD" id="cd00096">
    <property type="entry name" value="Ig"/>
    <property type="match status" value="1"/>
</dbReference>
<evidence type="ECO:0000313" key="2">
    <source>
        <dbReference type="EMBL" id="CAF1545429.1"/>
    </source>
</evidence>
<feature type="non-terminal residue" evidence="2">
    <location>
        <position position="71"/>
    </location>
</feature>
<dbReference type="InterPro" id="IPR013783">
    <property type="entry name" value="Ig-like_fold"/>
</dbReference>
<evidence type="ECO:0000313" key="3">
    <source>
        <dbReference type="Proteomes" id="UP000663891"/>
    </source>
</evidence>
<dbReference type="Gene3D" id="2.60.40.10">
    <property type="entry name" value="Immunoglobulins"/>
    <property type="match status" value="1"/>
</dbReference>
<organism evidence="2 3">
    <name type="scientific">Adineta steineri</name>
    <dbReference type="NCBI Taxonomy" id="433720"/>
    <lineage>
        <taxon>Eukaryota</taxon>
        <taxon>Metazoa</taxon>
        <taxon>Spiralia</taxon>
        <taxon>Gnathifera</taxon>
        <taxon>Rotifera</taxon>
        <taxon>Eurotatoria</taxon>
        <taxon>Bdelloidea</taxon>
        <taxon>Adinetida</taxon>
        <taxon>Adinetidae</taxon>
        <taxon>Adineta</taxon>
    </lineage>
</organism>
<sequence length="71" mass="7956">GDIQWTKDGLALGYDRQLPAFPSWSIIGDESRGEYNFLIQSLKLEDEGIFACEVSPYKDAPALKQVAHVRT</sequence>
<dbReference type="InterPro" id="IPR036179">
    <property type="entry name" value="Ig-like_dom_sf"/>
</dbReference>
<dbReference type="AlphaFoldDB" id="A0A815WFZ9"/>
<dbReference type="InterPro" id="IPR007110">
    <property type="entry name" value="Ig-like_dom"/>
</dbReference>
<accession>A0A815WFZ9</accession>
<name>A0A815WFZ9_9BILA</name>
<evidence type="ECO:0000259" key="1">
    <source>
        <dbReference type="PROSITE" id="PS50835"/>
    </source>
</evidence>
<dbReference type="SUPFAM" id="SSF48726">
    <property type="entry name" value="Immunoglobulin"/>
    <property type="match status" value="1"/>
</dbReference>
<proteinExistence type="predicted"/>